<evidence type="ECO:0000313" key="14">
    <source>
        <dbReference type="Proteomes" id="UP000316426"/>
    </source>
</evidence>
<dbReference type="GO" id="GO:0046872">
    <property type="term" value="F:metal ion binding"/>
    <property type="evidence" value="ECO:0007669"/>
    <property type="project" value="UniProtKB-KW"/>
</dbReference>
<feature type="transmembrane region" description="Helical" evidence="11">
    <location>
        <begin position="235"/>
        <end position="262"/>
    </location>
</feature>
<organism evidence="13 14">
    <name type="scientific">Botrimarina mediterranea</name>
    <dbReference type="NCBI Taxonomy" id="2528022"/>
    <lineage>
        <taxon>Bacteria</taxon>
        <taxon>Pseudomonadati</taxon>
        <taxon>Planctomycetota</taxon>
        <taxon>Planctomycetia</taxon>
        <taxon>Pirellulales</taxon>
        <taxon>Lacipirellulaceae</taxon>
        <taxon>Botrimarina</taxon>
    </lineage>
</organism>
<keyword evidence="9" id="KW-0482">Metalloprotease</keyword>
<proteinExistence type="predicted"/>
<dbReference type="InterPro" id="IPR019794">
    <property type="entry name" value="Peroxidases_AS"/>
</dbReference>
<feature type="transmembrane region" description="Helical" evidence="11">
    <location>
        <begin position="193"/>
        <end position="215"/>
    </location>
</feature>
<dbReference type="AlphaFoldDB" id="A0A518KE91"/>
<evidence type="ECO:0000256" key="2">
    <source>
        <dbReference type="ARBA" id="ARBA00022475"/>
    </source>
</evidence>
<feature type="domain" description="Peptidase M48" evidence="12">
    <location>
        <begin position="113"/>
        <end position="343"/>
    </location>
</feature>
<feature type="transmembrane region" description="Helical" evidence="11">
    <location>
        <begin position="61"/>
        <end position="81"/>
    </location>
</feature>
<feature type="transmembrane region" description="Helical" evidence="11">
    <location>
        <begin position="17"/>
        <end position="41"/>
    </location>
</feature>
<dbReference type="InterPro" id="IPR050083">
    <property type="entry name" value="HtpX_protease"/>
</dbReference>
<dbReference type="GO" id="GO:0006508">
    <property type="term" value="P:proteolysis"/>
    <property type="evidence" value="ECO:0007669"/>
    <property type="project" value="UniProtKB-KW"/>
</dbReference>
<keyword evidence="8 11" id="KW-1133">Transmembrane helix</keyword>
<dbReference type="Pfam" id="PF01435">
    <property type="entry name" value="Peptidase_M48"/>
    <property type="match status" value="1"/>
</dbReference>
<dbReference type="GO" id="GO:0004222">
    <property type="term" value="F:metalloendopeptidase activity"/>
    <property type="evidence" value="ECO:0007669"/>
    <property type="project" value="InterPro"/>
</dbReference>
<dbReference type="Proteomes" id="UP000316426">
    <property type="component" value="Chromosome"/>
</dbReference>
<dbReference type="InterPro" id="IPR001915">
    <property type="entry name" value="Peptidase_M48"/>
</dbReference>
<evidence type="ECO:0000256" key="1">
    <source>
        <dbReference type="ARBA" id="ARBA00001947"/>
    </source>
</evidence>
<evidence type="ECO:0000256" key="4">
    <source>
        <dbReference type="ARBA" id="ARBA00022692"/>
    </source>
</evidence>
<keyword evidence="6" id="KW-0378">Hydrolase</keyword>
<evidence type="ECO:0000259" key="12">
    <source>
        <dbReference type="Pfam" id="PF01435"/>
    </source>
</evidence>
<comment type="cofactor">
    <cofactor evidence="1">
        <name>Zn(2+)</name>
        <dbReference type="ChEBI" id="CHEBI:29105"/>
    </cofactor>
</comment>
<dbReference type="KEGG" id="bmei:Spa11_43350"/>
<sequence>MATDFFQRQAAARRSTVWLIGVFALSVIAVVATVFVVTYLALVADNERVRALDGAAHHVPWQAPAGAAGGALALIAGGSLFKVASLRVGGGRGVAEGLGGRRLVRDTTTDPDERRVLNVVDEMAIASGTPSPPVFLIDDDSINAFAAGYTPSDAVVGVTRGCVKNLSRDELQGVIAHEFSHILNGDMRMSIRLIGVLHGILLLGLIGRLVLRIVFHSSHSYDSRRSGSDGTGKGGTAVLAVLAIGVALVVLGAVGSLLGGLIKAAVSRQREYLADASAVQFTRNPGGIAGALKKILASSVGSQVSHPRAPELSHMFFSQGVWEGFTSLMATHPPLKDRIKAIEPKWDGKLPQGVAGGVADVGDGVGFAAGVARGGNGPDEEVSIDSMDHAVDWIGDPLEAHRLYAAELIASIPDTIRDAAGEPSGARAVVYGLLLDENPEVRAKQRQALQETADPAVVALLFNRLLEPIDNLDERLRLPLVDLSLASLAAMSFPQYQRFCRSFRALVVADDRLSLFEWTLSQVLLRNLRPQFERVRSPRVQYSSLYPLSHECGVLLSALAYACGEKSNAAAGYAIGRSQLKEAPGNLLDRSQCGLDALRAALEKIALAEEHHRGRVVDAAAAVICADQHVVVAEAELLRGISDLLDCPMPPLLPGQRLSA</sequence>
<keyword evidence="14" id="KW-1185">Reference proteome</keyword>
<keyword evidence="5" id="KW-0479">Metal-binding</keyword>
<keyword evidence="2" id="KW-1003">Cell membrane</keyword>
<evidence type="ECO:0000256" key="10">
    <source>
        <dbReference type="ARBA" id="ARBA00023136"/>
    </source>
</evidence>
<dbReference type="Gene3D" id="3.30.2010.10">
    <property type="entry name" value="Metalloproteases ('zincins'), catalytic domain"/>
    <property type="match status" value="1"/>
</dbReference>
<evidence type="ECO:0000256" key="11">
    <source>
        <dbReference type="SAM" id="Phobius"/>
    </source>
</evidence>
<dbReference type="GO" id="GO:0004601">
    <property type="term" value="F:peroxidase activity"/>
    <property type="evidence" value="ECO:0007669"/>
    <property type="project" value="InterPro"/>
</dbReference>
<evidence type="ECO:0000256" key="5">
    <source>
        <dbReference type="ARBA" id="ARBA00022723"/>
    </source>
</evidence>
<gene>
    <name evidence="13" type="ORF">Spa11_43350</name>
</gene>
<accession>A0A518KE91</accession>
<reference evidence="13 14" key="1">
    <citation type="submission" date="2019-02" db="EMBL/GenBank/DDBJ databases">
        <title>Deep-cultivation of Planctomycetes and their phenomic and genomic characterization uncovers novel biology.</title>
        <authorList>
            <person name="Wiegand S."/>
            <person name="Jogler M."/>
            <person name="Boedeker C."/>
            <person name="Pinto D."/>
            <person name="Vollmers J."/>
            <person name="Rivas-Marin E."/>
            <person name="Kohn T."/>
            <person name="Peeters S.H."/>
            <person name="Heuer A."/>
            <person name="Rast P."/>
            <person name="Oberbeckmann S."/>
            <person name="Bunk B."/>
            <person name="Jeske O."/>
            <person name="Meyerdierks A."/>
            <person name="Storesund J.E."/>
            <person name="Kallscheuer N."/>
            <person name="Luecker S."/>
            <person name="Lage O.M."/>
            <person name="Pohl T."/>
            <person name="Merkel B.J."/>
            <person name="Hornburger P."/>
            <person name="Mueller R.-W."/>
            <person name="Bruemmer F."/>
            <person name="Labrenz M."/>
            <person name="Spormann A.M."/>
            <person name="Op den Camp H."/>
            <person name="Overmann J."/>
            <person name="Amann R."/>
            <person name="Jetten M.S.M."/>
            <person name="Mascher T."/>
            <person name="Medema M.H."/>
            <person name="Devos D.P."/>
            <person name="Kaster A.-K."/>
            <person name="Ovreas L."/>
            <person name="Rohde M."/>
            <person name="Galperin M.Y."/>
            <person name="Jogler C."/>
        </authorList>
    </citation>
    <scope>NUCLEOTIDE SEQUENCE [LARGE SCALE GENOMIC DNA]</scope>
    <source>
        <strain evidence="13 14">Spa11</strain>
    </source>
</reference>
<dbReference type="PROSITE" id="PS00436">
    <property type="entry name" value="PEROXIDASE_2"/>
    <property type="match status" value="1"/>
</dbReference>
<evidence type="ECO:0000256" key="9">
    <source>
        <dbReference type="ARBA" id="ARBA00023049"/>
    </source>
</evidence>
<dbReference type="CDD" id="cd07340">
    <property type="entry name" value="M48B_Htpx_like"/>
    <property type="match status" value="1"/>
</dbReference>
<evidence type="ECO:0000256" key="7">
    <source>
        <dbReference type="ARBA" id="ARBA00022833"/>
    </source>
</evidence>
<dbReference type="PANTHER" id="PTHR43221">
    <property type="entry name" value="PROTEASE HTPX"/>
    <property type="match status" value="1"/>
</dbReference>
<keyword evidence="3" id="KW-0645">Protease</keyword>
<evidence type="ECO:0000256" key="6">
    <source>
        <dbReference type="ARBA" id="ARBA00022801"/>
    </source>
</evidence>
<evidence type="ECO:0000313" key="13">
    <source>
        <dbReference type="EMBL" id="QDV76110.1"/>
    </source>
</evidence>
<evidence type="ECO:0000256" key="8">
    <source>
        <dbReference type="ARBA" id="ARBA00022989"/>
    </source>
</evidence>
<evidence type="ECO:0000256" key="3">
    <source>
        <dbReference type="ARBA" id="ARBA00022670"/>
    </source>
</evidence>
<dbReference type="PANTHER" id="PTHR43221:SF2">
    <property type="entry name" value="PROTEASE HTPX HOMOLOG"/>
    <property type="match status" value="1"/>
</dbReference>
<keyword evidence="10 11" id="KW-0472">Membrane</keyword>
<dbReference type="RefSeq" id="WP_145116542.1">
    <property type="nucleotide sequence ID" value="NZ_CP036349.1"/>
</dbReference>
<protein>
    <recommendedName>
        <fullName evidence="12">Peptidase M48 domain-containing protein</fullName>
    </recommendedName>
</protein>
<keyword evidence="4 11" id="KW-0812">Transmembrane</keyword>
<keyword evidence="7" id="KW-0862">Zinc</keyword>
<dbReference type="EMBL" id="CP036349">
    <property type="protein sequence ID" value="QDV76110.1"/>
    <property type="molecule type" value="Genomic_DNA"/>
</dbReference>
<name>A0A518KE91_9BACT</name>